<dbReference type="PANTHER" id="PTHR31672:SF13">
    <property type="entry name" value="F-BOX PROTEIN CPR30-LIKE"/>
    <property type="match status" value="1"/>
</dbReference>
<keyword evidence="3" id="KW-1185">Reference proteome</keyword>
<dbReference type="Gramene" id="ESQ37094">
    <property type="protein sequence ID" value="ESQ37094"/>
    <property type="gene ID" value="EUTSA_v10002786mg"/>
</dbReference>
<proteinExistence type="predicted"/>
<dbReference type="InterPro" id="IPR050796">
    <property type="entry name" value="SCF_F-box_component"/>
</dbReference>
<protein>
    <recommendedName>
        <fullName evidence="1">F-box domain-containing protein</fullName>
    </recommendedName>
</protein>
<dbReference type="InterPro" id="IPR017451">
    <property type="entry name" value="F-box-assoc_interact_dom"/>
</dbReference>
<dbReference type="InterPro" id="IPR001810">
    <property type="entry name" value="F-box_dom"/>
</dbReference>
<dbReference type="Pfam" id="PF00646">
    <property type="entry name" value="F-box"/>
    <property type="match status" value="1"/>
</dbReference>
<evidence type="ECO:0000259" key="1">
    <source>
        <dbReference type="SMART" id="SM00256"/>
    </source>
</evidence>
<sequence length="361" mass="41568">MTTISDLSGDLVGEILTRVPLPSLSAVRSTCKSWNALSKTQIFGKAARKQFLGFMVMNFKVCSMRLDLQGYFFDLSIKPLHIFNQVEIAEVFHCYGLLLCVTNEEITRLVVWNPYSSETRWIQPVKSFCRDDMFTFGYDNNNRNHKILRLNAYIAEIYDCNSNSWTVLDVFPALKVINYRGSVSLKGNTYFFRETITKDIFLSYFDFTAEKFGPHLDLPSESCSHVLSCVRDEKLASLLETSEKLEFWITTKIDTNLVSWNKFLSVDKRPLTRFLDGFMTRTFLIDEEKKVVVVSGFRSTRTNTCPYQTAHIIGENGYFKCVNIGEARKTDQLGYYKYNPLVFSSYVPSLVQLKGENEVIN</sequence>
<dbReference type="OMA" id="FRMTHEK"/>
<dbReference type="SUPFAM" id="SSF81383">
    <property type="entry name" value="F-box domain"/>
    <property type="match status" value="1"/>
</dbReference>
<reference evidence="2 3" key="1">
    <citation type="journal article" date="2013" name="Front. Plant Sci.">
        <title>The Reference Genome of the Halophytic Plant Eutrema salsugineum.</title>
        <authorList>
            <person name="Yang R."/>
            <person name="Jarvis D.E."/>
            <person name="Chen H."/>
            <person name="Beilstein M.A."/>
            <person name="Grimwood J."/>
            <person name="Jenkins J."/>
            <person name="Shu S."/>
            <person name="Prochnik S."/>
            <person name="Xin M."/>
            <person name="Ma C."/>
            <person name="Schmutz J."/>
            <person name="Wing R.A."/>
            <person name="Mitchell-Olds T."/>
            <person name="Schumaker K.S."/>
            <person name="Wang X."/>
        </authorList>
    </citation>
    <scope>NUCLEOTIDE SEQUENCE [LARGE SCALE GENOMIC DNA]</scope>
</reference>
<evidence type="ECO:0000313" key="3">
    <source>
        <dbReference type="Proteomes" id="UP000030689"/>
    </source>
</evidence>
<dbReference type="PANTHER" id="PTHR31672">
    <property type="entry name" value="BNACNNG10540D PROTEIN"/>
    <property type="match status" value="1"/>
</dbReference>
<dbReference type="Pfam" id="PF07734">
    <property type="entry name" value="FBA_1"/>
    <property type="match status" value="1"/>
</dbReference>
<accession>V4L0G1</accession>
<gene>
    <name evidence="2" type="ORF">EUTSA_v10002786mg</name>
</gene>
<organism evidence="2 3">
    <name type="scientific">Eutrema salsugineum</name>
    <name type="common">Saltwater cress</name>
    <name type="synonym">Sisymbrium salsugineum</name>
    <dbReference type="NCBI Taxonomy" id="72664"/>
    <lineage>
        <taxon>Eukaryota</taxon>
        <taxon>Viridiplantae</taxon>
        <taxon>Streptophyta</taxon>
        <taxon>Embryophyta</taxon>
        <taxon>Tracheophyta</taxon>
        <taxon>Spermatophyta</taxon>
        <taxon>Magnoliopsida</taxon>
        <taxon>eudicotyledons</taxon>
        <taxon>Gunneridae</taxon>
        <taxon>Pentapetalae</taxon>
        <taxon>rosids</taxon>
        <taxon>malvids</taxon>
        <taxon>Brassicales</taxon>
        <taxon>Brassicaceae</taxon>
        <taxon>Eutremeae</taxon>
        <taxon>Eutrema</taxon>
    </lineage>
</organism>
<dbReference type="NCBIfam" id="TIGR01640">
    <property type="entry name" value="F_box_assoc_1"/>
    <property type="match status" value="1"/>
</dbReference>
<feature type="domain" description="F-box" evidence="1">
    <location>
        <begin position="7"/>
        <end position="47"/>
    </location>
</feature>
<dbReference type="KEGG" id="eus:EUTSA_v10002786mg"/>
<evidence type="ECO:0000313" key="2">
    <source>
        <dbReference type="EMBL" id="ESQ37094.1"/>
    </source>
</evidence>
<name>V4L0G1_EUTSA</name>
<dbReference type="SMART" id="SM00256">
    <property type="entry name" value="FBOX"/>
    <property type="match status" value="1"/>
</dbReference>
<dbReference type="Proteomes" id="UP000030689">
    <property type="component" value="Unassembled WGS sequence"/>
</dbReference>
<dbReference type="AlphaFoldDB" id="V4L0G1"/>
<dbReference type="InterPro" id="IPR006527">
    <property type="entry name" value="F-box-assoc_dom_typ1"/>
</dbReference>
<dbReference type="InterPro" id="IPR036047">
    <property type="entry name" value="F-box-like_dom_sf"/>
</dbReference>
<dbReference type="EMBL" id="KI517609">
    <property type="protein sequence ID" value="ESQ37094.1"/>
    <property type="molecule type" value="Genomic_DNA"/>
</dbReference>